<dbReference type="Gene3D" id="1.10.10.10">
    <property type="entry name" value="Winged helix-like DNA-binding domain superfamily/Winged helix DNA-binding domain"/>
    <property type="match status" value="1"/>
</dbReference>
<dbReference type="GO" id="GO:0003677">
    <property type="term" value="F:DNA binding"/>
    <property type="evidence" value="ECO:0007669"/>
    <property type="project" value="UniProtKB-KW"/>
</dbReference>
<sequence>MGIAVKNLSNEIFRFISATFKQHFAGEYSPMQILFVHYIGNNQPAVYQRDLEQNFNIRRSTATGILQHLEKSAVIERTSSPTDGRLKTIQLTTTGTELHQQSVAIFQEINQQLARDISAADLQTFFQVIDQIYQNTEEGI</sequence>
<dbReference type="PANTHER" id="PTHR42756">
    <property type="entry name" value="TRANSCRIPTIONAL REGULATOR, MARR"/>
    <property type="match status" value="1"/>
</dbReference>
<evidence type="ECO:0000313" key="6">
    <source>
        <dbReference type="Proteomes" id="UP000181884"/>
    </source>
</evidence>
<dbReference type="Pfam" id="PF12802">
    <property type="entry name" value="MarR_2"/>
    <property type="match status" value="1"/>
</dbReference>
<evidence type="ECO:0000256" key="2">
    <source>
        <dbReference type="ARBA" id="ARBA00023125"/>
    </source>
</evidence>
<organism evidence="5 6">
    <name type="scientific">Enterococcus canis</name>
    <dbReference type="NCBI Taxonomy" id="214095"/>
    <lineage>
        <taxon>Bacteria</taxon>
        <taxon>Bacillati</taxon>
        <taxon>Bacillota</taxon>
        <taxon>Bacilli</taxon>
        <taxon>Lactobacillales</taxon>
        <taxon>Enterococcaceae</taxon>
        <taxon>Enterococcus</taxon>
    </lineage>
</organism>
<evidence type="ECO:0000256" key="3">
    <source>
        <dbReference type="ARBA" id="ARBA00023163"/>
    </source>
</evidence>
<dbReference type="RefSeq" id="WP_245631209.1">
    <property type="nucleotide sequence ID" value="NZ_JXKH01000005.1"/>
</dbReference>
<dbReference type="EMBL" id="JXKH01000005">
    <property type="protein sequence ID" value="OJG17992.1"/>
    <property type="molecule type" value="Genomic_DNA"/>
</dbReference>
<dbReference type="GO" id="GO:0003700">
    <property type="term" value="F:DNA-binding transcription factor activity"/>
    <property type="evidence" value="ECO:0007669"/>
    <property type="project" value="InterPro"/>
</dbReference>
<protein>
    <recommendedName>
        <fullName evidence="4">HTH marR-type domain-containing protein</fullName>
    </recommendedName>
</protein>
<dbReference type="STRING" id="214095.RU97_GL002065"/>
<gene>
    <name evidence="5" type="ORF">RU97_GL002065</name>
</gene>
<dbReference type="PROSITE" id="PS50995">
    <property type="entry name" value="HTH_MARR_2"/>
    <property type="match status" value="1"/>
</dbReference>
<keyword evidence="2" id="KW-0238">DNA-binding</keyword>
<evidence type="ECO:0000313" key="5">
    <source>
        <dbReference type="EMBL" id="OJG17992.1"/>
    </source>
</evidence>
<keyword evidence="6" id="KW-1185">Reference proteome</keyword>
<dbReference type="InterPro" id="IPR036390">
    <property type="entry name" value="WH_DNA-bd_sf"/>
</dbReference>
<keyword evidence="3" id="KW-0804">Transcription</keyword>
<comment type="caution">
    <text evidence="5">The sequence shown here is derived from an EMBL/GenBank/DDBJ whole genome shotgun (WGS) entry which is preliminary data.</text>
</comment>
<dbReference type="AlphaFoldDB" id="A0A1L8RE74"/>
<evidence type="ECO:0000259" key="4">
    <source>
        <dbReference type="PROSITE" id="PS50995"/>
    </source>
</evidence>
<evidence type="ECO:0000256" key="1">
    <source>
        <dbReference type="ARBA" id="ARBA00023015"/>
    </source>
</evidence>
<reference evidence="5 6" key="1">
    <citation type="submission" date="2014-12" db="EMBL/GenBank/DDBJ databases">
        <title>Draft genome sequences of 29 type strains of Enterococci.</title>
        <authorList>
            <person name="Zhong Z."/>
            <person name="Sun Z."/>
            <person name="Liu W."/>
            <person name="Zhang W."/>
            <person name="Zhang H."/>
        </authorList>
    </citation>
    <scope>NUCLEOTIDE SEQUENCE [LARGE SCALE GENOMIC DNA]</scope>
    <source>
        <strain evidence="5 6">DSM 17029</strain>
    </source>
</reference>
<proteinExistence type="predicted"/>
<dbReference type="PANTHER" id="PTHR42756:SF1">
    <property type="entry name" value="TRANSCRIPTIONAL REPRESSOR OF EMRAB OPERON"/>
    <property type="match status" value="1"/>
</dbReference>
<keyword evidence="1" id="KW-0805">Transcription regulation</keyword>
<name>A0A1L8RE74_9ENTE</name>
<dbReference type="InterPro" id="IPR000835">
    <property type="entry name" value="HTH_MarR-typ"/>
</dbReference>
<dbReference type="InterPro" id="IPR036388">
    <property type="entry name" value="WH-like_DNA-bd_sf"/>
</dbReference>
<feature type="domain" description="HTH marR-type" evidence="4">
    <location>
        <begin position="1"/>
        <end position="134"/>
    </location>
</feature>
<dbReference type="PRINTS" id="PR00598">
    <property type="entry name" value="HTHMARR"/>
</dbReference>
<dbReference type="SMART" id="SM00347">
    <property type="entry name" value="HTH_MARR"/>
    <property type="match status" value="1"/>
</dbReference>
<dbReference type="Proteomes" id="UP000181884">
    <property type="component" value="Unassembled WGS sequence"/>
</dbReference>
<accession>A0A1L8RE74</accession>
<dbReference type="SUPFAM" id="SSF46785">
    <property type="entry name" value="Winged helix' DNA-binding domain"/>
    <property type="match status" value="1"/>
</dbReference>